<dbReference type="InterPro" id="IPR036869">
    <property type="entry name" value="J_dom_sf"/>
</dbReference>
<organism evidence="2 3">
    <name type="scientific">Senna tora</name>
    <dbReference type="NCBI Taxonomy" id="362788"/>
    <lineage>
        <taxon>Eukaryota</taxon>
        <taxon>Viridiplantae</taxon>
        <taxon>Streptophyta</taxon>
        <taxon>Embryophyta</taxon>
        <taxon>Tracheophyta</taxon>
        <taxon>Spermatophyta</taxon>
        <taxon>Magnoliopsida</taxon>
        <taxon>eudicotyledons</taxon>
        <taxon>Gunneridae</taxon>
        <taxon>Pentapetalae</taxon>
        <taxon>rosids</taxon>
        <taxon>fabids</taxon>
        <taxon>Fabales</taxon>
        <taxon>Fabaceae</taxon>
        <taxon>Caesalpinioideae</taxon>
        <taxon>Cassia clade</taxon>
        <taxon>Senna</taxon>
    </lineage>
</organism>
<dbReference type="Pfam" id="PF00226">
    <property type="entry name" value="DnaJ"/>
    <property type="match status" value="1"/>
</dbReference>
<reference evidence="2" key="1">
    <citation type="submission" date="2020-09" db="EMBL/GenBank/DDBJ databases">
        <title>Genome-Enabled Discovery of Anthraquinone Biosynthesis in Senna tora.</title>
        <authorList>
            <person name="Kang S.-H."/>
            <person name="Pandey R.P."/>
            <person name="Lee C.-M."/>
            <person name="Sim J.-S."/>
            <person name="Jeong J.-T."/>
            <person name="Choi B.-S."/>
            <person name="Jung M."/>
            <person name="Ginzburg D."/>
            <person name="Zhao K."/>
            <person name="Won S.Y."/>
            <person name="Oh T.-J."/>
            <person name="Yu Y."/>
            <person name="Kim N.-H."/>
            <person name="Lee O.R."/>
            <person name="Lee T.-H."/>
            <person name="Bashyal P."/>
            <person name="Kim T.-S."/>
            <person name="Lee W.-H."/>
            <person name="Kawkins C."/>
            <person name="Kim C.-K."/>
            <person name="Kim J.S."/>
            <person name="Ahn B.O."/>
            <person name="Rhee S.Y."/>
            <person name="Sohng J.K."/>
        </authorList>
    </citation>
    <scope>NUCLEOTIDE SEQUENCE</scope>
    <source>
        <tissue evidence="2">Leaf</tissue>
    </source>
</reference>
<dbReference type="Gene3D" id="1.10.287.110">
    <property type="entry name" value="DnaJ domain"/>
    <property type="match status" value="1"/>
</dbReference>
<dbReference type="SUPFAM" id="SSF46565">
    <property type="entry name" value="Chaperone J-domain"/>
    <property type="match status" value="1"/>
</dbReference>
<name>A0A834T6N7_9FABA</name>
<dbReference type="PANTHER" id="PTHR45432:SF5">
    <property type="entry name" value="PROTEIN DNAJ, PUTATIVE-RELATED"/>
    <property type="match status" value="1"/>
</dbReference>
<accession>A0A834T6N7</accession>
<dbReference type="Proteomes" id="UP000634136">
    <property type="component" value="Unassembled WGS sequence"/>
</dbReference>
<dbReference type="OrthoDB" id="445556at2759"/>
<gene>
    <name evidence="2" type="ORF">G2W53_029995</name>
</gene>
<dbReference type="EMBL" id="JAAIUW010000009">
    <property type="protein sequence ID" value="KAF7816026.1"/>
    <property type="molecule type" value="Genomic_DNA"/>
</dbReference>
<dbReference type="PROSITE" id="PS00636">
    <property type="entry name" value="DNAJ_1"/>
    <property type="match status" value="1"/>
</dbReference>
<proteinExistence type="predicted"/>
<evidence type="ECO:0000259" key="1">
    <source>
        <dbReference type="PROSITE" id="PS50076"/>
    </source>
</evidence>
<dbReference type="AlphaFoldDB" id="A0A834T6N7"/>
<evidence type="ECO:0000313" key="2">
    <source>
        <dbReference type="EMBL" id="KAF7816026.1"/>
    </source>
</evidence>
<dbReference type="PRINTS" id="PR00625">
    <property type="entry name" value="JDOMAIN"/>
</dbReference>
<dbReference type="PROSITE" id="PS50076">
    <property type="entry name" value="DNAJ_2"/>
    <property type="match status" value="1"/>
</dbReference>
<feature type="domain" description="J" evidence="1">
    <location>
        <begin position="66"/>
        <end position="132"/>
    </location>
</feature>
<dbReference type="CDD" id="cd06257">
    <property type="entry name" value="DnaJ"/>
    <property type="match status" value="1"/>
</dbReference>
<dbReference type="PANTHER" id="PTHR45432">
    <property type="entry name" value="CHAPERONE PROTEIN DNAJ 11, CHLOROPLASTIC-LIKE"/>
    <property type="match status" value="1"/>
</dbReference>
<evidence type="ECO:0000313" key="3">
    <source>
        <dbReference type="Proteomes" id="UP000634136"/>
    </source>
</evidence>
<keyword evidence="3" id="KW-1185">Reference proteome</keyword>
<sequence>MSGTLNFTLPAVRPLRFPSSDDCLPSSSSSSFSVKVLRRPYQCRASIRSFATEANSAVIGSRRPASLYEVLRVSQSASPREIKSAYRNLAKIYHPDSAVNRADPDDMDFIEIHNAYATLSDPSARAIYDLSLMAIHGRRRPFSASSTVDQDCSPGFYSTRRWETDQCW</sequence>
<dbReference type="InterPro" id="IPR001623">
    <property type="entry name" value="DnaJ_domain"/>
</dbReference>
<comment type="caution">
    <text evidence="2">The sequence shown here is derived from an EMBL/GenBank/DDBJ whole genome shotgun (WGS) entry which is preliminary data.</text>
</comment>
<protein>
    <submittedName>
        <fullName evidence="2">Chaperone protein dnaJ 11, chloroplastic-like</fullName>
    </submittedName>
</protein>
<dbReference type="SMART" id="SM00271">
    <property type="entry name" value="DnaJ"/>
    <property type="match status" value="1"/>
</dbReference>
<dbReference type="InterPro" id="IPR018253">
    <property type="entry name" value="DnaJ_domain_CS"/>
</dbReference>